<dbReference type="AlphaFoldDB" id="A0A6J4MU26"/>
<reference evidence="1" key="1">
    <citation type="submission" date="2020-02" db="EMBL/GenBank/DDBJ databases">
        <authorList>
            <person name="Meier V. D."/>
        </authorList>
    </citation>
    <scope>NUCLEOTIDE SEQUENCE</scope>
    <source>
        <strain evidence="1">AVDCRST_MAG94</strain>
    </source>
</reference>
<evidence type="ECO:0000313" key="1">
    <source>
        <dbReference type="EMBL" id="CAA9368946.1"/>
    </source>
</evidence>
<proteinExistence type="predicted"/>
<protein>
    <submittedName>
        <fullName evidence="1">Uncharacterized protein</fullName>
    </submittedName>
</protein>
<name>A0A6J4MU26_9CYAN</name>
<organism evidence="1">
    <name type="scientific">uncultured Leptolyngbya sp</name>
    <dbReference type="NCBI Taxonomy" id="332963"/>
    <lineage>
        <taxon>Bacteria</taxon>
        <taxon>Bacillati</taxon>
        <taxon>Cyanobacteriota</taxon>
        <taxon>Cyanophyceae</taxon>
        <taxon>Leptolyngbyales</taxon>
        <taxon>Leptolyngbyaceae</taxon>
        <taxon>Leptolyngbya group</taxon>
        <taxon>Leptolyngbya</taxon>
        <taxon>environmental samples</taxon>
    </lineage>
</organism>
<sequence length="40" mass="4644">MLEPNLGDWAHQMGRSFRIGFSIPKKKWPLFGRATKSKIN</sequence>
<gene>
    <name evidence="1" type="ORF">AVDCRST_MAG94-3979</name>
</gene>
<dbReference type="EMBL" id="CADCTY010001384">
    <property type="protein sequence ID" value="CAA9368946.1"/>
    <property type="molecule type" value="Genomic_DNA"/>
</dbReference>
<accession>A0A6J4MU26</accession>